<proteinExistence type="predicted"/>
<dbReference type="EMBL" id="JACJQT010000012">
    <property type="protein sequence ID" value="MBD2278037.1"/>
    <property type="molecule type" value="Genomic_DNA"/>
</dbReference>
<comment type="caution">
    <text evidence="1">The sequence shown here is derived from an EMBL/GenBank/DDBJ whole genome shotgun (WGS) entry which is preliminary data.</text>
</comment>
<dbReference type="Proteomes" id="UP000606721">
    <property type="component" value="Unassembled WGS sequence"/>
</dbReference>
<evidence type="ECO:0008006" key="3">
    <source>
        <dbReference type="Google" id="ProtNLM"/>
    </source>
</evidence>
<keyword evidence="2" id="KW-1185">Reference proteome</keyword>
<dbReference type="RefSeq" id="WP_190382605.1">
    <property type="nucleotide sequence ID" value="NZ_JACJQT010000012.1"/>
</dbReference>
<evidence type="ECO:0000313" key="2">
    <source>
        <dbReference type="Proteomes" id="UP000606721"/>
    </source>
</evidence>
<sequence>MFGCQQVLLHSDNETKAIIEYLCHESNSLYNCSVYYARQIWFKTGKIVSGFDLTAQMKNNKHFNAGYASAMQQTWFLCW</sequence>
<accession>A0ABR8BTP3</accession>
<evidence type="ECO:0000313" key="1">
    <source>
        <dbReference type="EMBL" id="MBD2278037.1"/>
    </source>
</evidence>
<organism evidence="1 2">
    <name type="scientific">Aphanizomenon flos-aquae FACHB-1040</name>
    <dbReference type="NCBI Taxonomy" id="2692887"/>
    <lineage>
        <taxon>Bacteria</taxon>
        <taxon>Bacillati</taxon>
        <taxon>Cyanobacteriota</taxon>
        <taxon>Cyanophyceae</taxon>
        <taxon>Nostocales</taxon>
        <taxon>Aphanizomenonaceae</taxon>
        <taxon>Aphanizomenon</taxon>
    </lineage>
</organism>
<name>A0ABR8BTP3_APHFL</name>
<gene>
    <name evidence="1" type="ORF">H6F99_06840</name>
</gene>
<protein>
    <recommendedName>
        <fullName evidence="3">Transposase</fullName>
    </recommendedName>
</protein>
<reference evidence="1 2" key="1">
    <citation type="journal article" date="2020" name="ISME J.">
        <title>Comparative genomics reveals insights into cyanobacterial evolution and habitat adaptation.</title>
        <authorList>
            <person name="Chen M.Y."/>
            <person name="Teng W.K."/>
            <person name="Zhao L."/>
            <person name="Hu C.X."/>
            <person name="Zhou Y.K."/>
            <person name="Han B.P."/>
            <person name="Song L.R."/>
            <person name="Shu W.S."/>
        </authorList>
    </citation>
    <scope>NUCLEOTIDE SEQUENCE [LARGE SCALE GENOMIC DNA]</scope>
    <source>
        <strain evidence="1 2">FACHB-1040</strain>
    </source>
</reference>